<evidence type="ECO:0000313" key="2">
    <source>
        <dbReference type="Proteomes" id="UP000054107"/>
    </source>
</evidence>
<name>A0A0B7NE32_9FUNG</name>
<organism evidence="1 2">
    <name type="scientific">Parasitella parasitica</name>
    <dbReference type="NCBI Taxonomy" id="35722"/>
    <lineage>
        <taxon>Eukaryota</taxon>
        <taxon>Fungi</taxon>
        <taxon>Fungi incertae sedis</taxon>
        <taxon>Mucoromycota</taxon>
        <taxon>Mucoromycotina</taxon>
        <taxon>Mucoromycetes</taxon>
        <taxon>Mucorales</taxon>
        <taxon>Mucorineae</taxon>
        <taxon>Mucoraceae</taxon>
        <taxon>Parasitella</taxon>
    </lineage>
</organism>
<proteinExistence type="predicted"/>
<dbReference type="AlphaFoldDB" id="A0A0B7NE32"/>
<dbReference type="EMBL" id="LN733262">
    <property type="protein sequence ID" value="CEP16761.1"/>
    <property type="molecule type" value="Genomic_DNA"/>
</dbReference>
<evidence type="ECO:0008006" key="3">
    <source>
        <dbReference type="Google" id="ProtNLM"/>
    </source>
</evidence>
<evidence type="ECO:0000313" key="1">
    <source>
        <dbReference type="EMBL" id="CEP16761.1"/>
    </source>
</evidence>
<accession>A0A0B7NE32</accession>
<keyword evidence="2" id="KW-1185">Reference proteome</keyword>
<dbReference type="Proteomes" id="UP000054107">
    <property type="component" value="Unassembled WGS sequence"/>
</dbReference>
<protein>
    <recommendedName>
        <fullName evidence="3">Retrotransposon gag domain-containing protein</fullName>
    </recommendedName>
</protein>
<sequence length="248" mass="28940">MPTFDVPKFQTKDDPELWLYRYVKSSQMNDWDEKTMLNYVDNCFEEGLQLWCMHNSFSSWDNFKSAFLNKFSKEVNLSKLIAEITNMRKNENETQRNHEKNPVKQEALNNNNSDTIIELIITEAGFMKCFLKGLLSKSLKREVKGQKFNNVDQMLLWIKEMYESDETDNSRDDSGNDSDDGDQALQTKLQKFNKKTAEETNKSKMEETFESVMNNMFKDFSNMVLLIGELNTKITNNIAAGKKKIPLL</sequence>
<gene>
    <name evidence="1" type="primary">PARPA_11036.1 scaffold 42168</name>
</gene>
<dbReference type="OrthoDB" id="2289685at2759"/>
<reference evidence="1 2" key="1">
    <citation type="submission" date="2014-09" db="EMBL/GenBank/DDBJ databases">
        <authorList>
            <person name="Ellenberger Sabrina"/>
        </authorList>
    </citation>
    <scope>NUCLEOTIDE SEQUENCE [LARGE SCALE GENOMIC DNA]</scope>
    <source>
        <strain evidence="1 2">CBS 412.66</strain>
    </source>
</reference>